<dbReference type="EnsemblProtists" id="EOD24699">
    <property type="protein sequence ID" value="EOD24699"/>
    <property type="gene ID" value="EMIHUDRAFT_101089"/>
</dbReference>
<keyword evidence="2" id="KW-1185">Reference proteome</keyword>
<dbReference type="GeneID" id="17270246"/>
<dbReference type="AlphaFoldDB" id="A0A0D3JMG4"/>
<organism evidence="1 2">
    <name type="scientific">Emiliania huxleyi (strain CCMP1516)</name>
    <dbReference type="NCBI Taxonomy" id="280463"/>
    <lineage>
        <taxon>Eukaryota</taxon>
        <taxon>Haptista</taxon>
        <taxon>Haptophyta</taxon>
        <taxon>Prymnesiophyceae</taxon>
        <taxon>Isochrysidales</taxon>
        <taxon>Noelaerhabdaceae</taxon>
        <taxon>Emiliania</taxon>
    </lineage>
</organism>
<sequence length="544" mass="57114">MPIGTLYRAWIALTGLTTIGVVIQSYQLASHNGVKIASPAVGLALSGGALSGIVNHVCHLEELSTLGLREAGENLLISTISAGAVAHNLWTNGEKLWVPPLDKYASANASALRHLEPPADNYGLQDAGRLFDLPRVAQCASCIAISEEATTDGGVEAAGPEETAAAVRSCEQWCATFGDAFLPCLVSGNPLWACFIDHFSAYYGFDGFSASAGPSPITTGAALVDLSAVPTEALDAGVPLHPTPGVIDKSAMIYADIPAGRGGAGSSHVANDNFKLLAHGIFAHGPFFQPQAYNAHRVLSDAAASSFLGSPYQLRQHDGRLCSTELNSLTGLEPGSLESTAVQMFYQSQMRLRGWWVSPPSDAFFRPAKAALLDGALIDNSGIVGLLRRGVPNVLAMWSTSGAGIERSSLAHLFGVNPGPTPAVGDNHCFSLWPRLPNGTLQVFDEALWPSVRAALNDPSAGNSILLRGVAVRANAYLGTSPYTLEALYLQGQEPLASLSEALPNWAAGPDPILPAMTAADFPYLNAVRRNADVLRTLLAKASE</sequence>
<dbReference type="HOGENOM" id="CLU_501032_0_0_1"/>
<accession>A0A0D3JMG4</accession>
<dbReference type="RefSeq" id="XP_005777128.1">
    <property type="nucleotide sequence ID" value="XM_005777071.1"/>
</dbReference>
<evidence type="ECO:0000313" key="2">
    <source>
        <dbReference type="Proteomes" id="UP000013827"/>
    </source>
</evidence>
<proteinExistence type="predicted"/>
<reference evidence="1" key="2">
    <citation type="submission" date="2024-10" db="UniProtKB">
        <authorList>
            <consortium name="EnsemblProtists"/>
        </authorList>
    </citation>
    <scope>IDENTIFICATION</scope>
</reference>
<dbReference type="Proteomes" id="UP000013827">
    <property type="component" value="Unassembled WGS sequence"/>
</dbReference>
<evidence type="ECO:0000313" key="1">
    <source>
        <dbReference type="EnsemblProtists" id="EOD24699"/>
    </source>
</evidence>
<reference evidence="2" key="1">
    <citation type="journal article" date="2013" name="Nature">
        <title>Pan genome of the phytoplankton Emiliania underpins its global distribution.</title>
        <authorList>
            <person name="Read B.A."/>
            <person name="Kegel J."/>
            <person name="Klute M.J."/>
            <person name="Kuo A."/>
            <person name="Lefebvre S.C."/>
            <person name="Maumus F."/>
            <person name="Mayer C."/>
            <person name="Miller J."/>
            <person name="Monier A."/>
            <person name="Salamov A."/>
            <person name="Young J."/>
            <person name="Aguilar M."/>
            <person name="Claverie J.M."/>
            <person name="Frickenhaus S."/>
            <person name="Gonzalez K."/>
            <person name="Herman E.K."/>
            <person name="Lin Y.C."/>
            <person name="Napier J."/>
            <person name="Ogata H."/>
            <person name="Sarno A.F."/>
            <person name="Shmutz J."/>
            <person name="Schroeder D."/>
            <person name="de Vargas C."/>
            <person name="Verret F."/>
            <person name="von Dassow P."/>
            <person name="Valentin K."/>
            <person name="Van de Peer Y."/>
            <person name="Wheeler G."/>
            <person name="Dacks J.B."/>
            <person name="Delwiche C.F."/>
            <person name="Dyhrman S.T."/>
            <person name="Glockner G."/>
            <person name="John U."/>
            <person name="Richards T."/>
            <person name="Worden A.Z."/>
            <person name="Zhang X."/>
            <person name="Grigoriev I.V."/>
            <person name="Allen A.E."/>
            <person name="Bidle K."/>
            <person name="Borodovsky M."/>
            <person name="Bowler C."/>
            <person name="Brownlee C."/>
            <person name="Cock J.M."/>
            <person name="Elias M."/>
            <person name="Gladyshev V.N."/>
            <person name="Groth M."/>
            <person name="Guda C."/>
            <person name="Hadaegh A."/>
            <person name="Iglesias-Rodriguez M.D."/>
            <person name="Jenkins J."/>
            <person name="Jones B.M."/>
            <person name="Lawson T."/>
            <person name="Leese F."/>
            <person name="Lindquist E."/>
            <person name="Lobanov A."/>
            <person name="Lomsadze A."/>
            <person name="Malik S.B."/>
            <person name="Marsh M.E."/>
            <person name="Mackinder L."/>
            <person name="Mock T."/>
            <person name="Mueller-Roeber B."/>
            <person name="Pagarete A."/>
            <person name="Parker M."/>
            <person name="Probert I."/>
            <person name="Quesneville H."/>
            <person name="Raines C."/>
            <person name="Rensing S.A."/>
            <person name="Riano-Pachon D.M."/>
            <person name="Richier S."/>
            <person name="Rokitta S."/>
            <person name="Shiraiwa Y."/>
            <person name="Soanes D.M."/>
            <person name="van der Giezen M."/>
            <person name="Wahlund T.M."/>
            <person name="Williams B."/>
            <person name="Wilson W."/>
            <person name="Wolfe G."/>
            <person name="Wurch L.L."/>
        </authorList>
    </citation>
    <scope>NUCLEOTIDE SEQUENCE</scope>
</reference>
<protein>
    <submittedName>
        <fullName evidence="1">Uncharacterized protein</fullName>
    </submittedName>
</protein>
<dbReference type="KEGG" id="ehx:EMIHUDRAFT_101089"/>
<dbReference type="PaxDb" id="2903-EOD24699"/>
<name>A0A0D3JMG4_EMIH1</name>